<evidence type="ECO:0000256" key="1">
    <source>
        <dbReference type="SAM" id="MobiDB-lite"/>
    </source>
</evidence>
<reference evidence="3" key="1">
    <citation type="submission" date="2011-12" db="EMBL/GenBank/DDBJ databases">
        <title>The Draft Genome of Lepisosteus oculatus.</title>
        <authorList>
            <consortium name="The Broad Institute Genome Assembly &amp; Analysis Group"/>
            <consortium name="Computational R&amp;D Group"/>
            <consortium name="and Sequencing Platform"/>
            <person name="Di Palma F."/>
            <person name="Alfoldi J."/>
            <person name="Johnson J."/>
            <person name="Berlin A."/>
            <person name="Gnerre S."/>
            <person name="Jaffe D."/>
            <person name="MacCallum I."/>
            <person name="Young S."/>
            <person name="Walker B.J."/>
            <person name="Lander E.S."/>
            <person name="Lindblad-Toh K."/>
        </authorList>
    </citation>
    <scope>NUCLEOTIDE SEQUENCE [LARGE SCALE GENOMIC DNA]</scope>
</reference>
<sequence>MLRLPELVIGVSRLVAAAEQPFAGGELIQQRVQEVAEEMCPEKRHLFQPASLSARSRISLGWPSKHDRFSVSDMKRTHSENPPRPTAGCLSVPLFNQKKRNRLPLTSNPSEDEFYSRNEYSSSPGFPSPSLSSGNAGFSQVQAQSNLMSTAQNTQWTKQGCQNTGPNVSSRGRGYAPLPHPGKTGSKMGQQDFSSVPWRDPGMPVNMKQNSFPSSSGNIQSQMATVDSHQKSGFQSFNRQSNLSESFHQKELQRQKSSQSQASQRGALGLQNPTWQFKAATHSTKLKRDSLDIGPPNTFDEFQNTPALQTRPIEEKSLRILTTVAEGMKHWSQYSDKAALLFEVFATLDSPVTTGPYGSKNFLLRDGKDIVQCVFYETDRELPRLIRGQVQRCVGNYDKSRNLLKCVSVRPATQAEQKNCLESVKASDAEMRQFVKMLREI</sequence>
<dbReference type="AlphaFoldDB" id="W5M7E7"/>
<feature type="region of interest" description="Disordered" evidence="1">
    <location>
        <begin position="100"/>
        <end position="137"/>
    </location>
</feature>
<dbReference type="GO" id="GO:0007276">
    <property type="term" value="P:gamete generation"/>
    <property type="evidence" value="ECO:0007669"/>
    <property type="project" value="InterPro"/>
</dbReference>
<dbReference type="KEGG" id="loc:102693387"/>
<dbReference type="EMBL" id="AHAT01005708">
    <property type="status" value="NOT_ANNOTATED_CDS"/>
    <property type="molecule type" value="Genomic_DNA"/>
</dbReference>
<dbReference type="Proteomes" id="UP000018468">
    <property type="component" value="Linkage group LG22"/>
</dbReference>
<dbReference type="GO" id="GO:0000711">
    <property type="term" value="P:meiotic DNA repair synthesis"/>
    <property type="evidence" value="ECO:0007669"/>
    <property type="project" value="InterPro"/>
</dbReference>
<dbReference type="STRING" id="7918.ENSLOCP00000004305"/>
<feature type="region of interest" description="Disordered" evidence="1">
    <location>
        <begin position="247"/>
        <end position="273"/>
    </location>
</feature>
<accession>W5M7E7</accession>
<feature type="compositionally biased region" description="Low complexity" evidence="1">
    <location>
        <begin position="255"/>
        <end position="269"/>
    </location>
</feature>
<proteinExistence type="predicted"/>
<dbReference type="GO" id="GO:0007129">
    <property type="term" value="P:homologous chromosome pairing at meiosis"/>
    <property type="evidence" value="ECO:0007669"/>
    <property type="project" value="InterPro"/>
</dbReference>
<dbReference type="InterPro" id="IPR033536">
    <property type="entry name" value="Spata22"/>
</dbReference>
<reference evidence="2" key="2">
    <citation type="submission" date="2025-08" db="UniProtKB">
        <authorList>
            <consortium name="Ensembl"/>
        </authorList>
    </citation>
    <scope>IDENTIFICATION</scope>
</reference>
<dbReference type="InParanoid" id="W5M7E7"/>
<dbReference type="PANTHER" id="PTHR35258">
    <property type="entry name" value="SPERMATOGENESIS-ASSOCIATED PROTEIN 22"/>
    <property type="match status" value="1"/>
</dbReference>
<evidence type="ECO:0000313" key="2">
    <source>
        <dbReference type="Ensembl" id="ENSLOCP00000004305.1"/>
    </source>
</evidence>
<dbReference type="Ensembl" id="ENSLOCT00000004313.1">
    <property type="protein sequence ID" value="ENSLOCP00000004305.1"/>
    <property type="gene ID" value="ENSLOCG00000003633.1"/>
</dbReference>
<organism evidence="2 3">
    <name type="scientific">Lepisosteus oculatus</name>
    <name type="common">Spotted gar</name>
    <dbReference type="NCBI Taxonomy" id="7918"/>
    <lineage>
        <taxon>Eukaryota</taxon>
        <taxon>Metazoa</taxon>
        <taxon>Chordata</taxon>
        <taxon>Craniata</taxon>
        <taxon>Vertebrata</taxon>
        <taxon>Euteleostomi</taxon>
        <taxon>Actinopterygii</taxon>
        <taxon>Neopterygii</taxon>
        <taxon>Holostei</taxon>
        <taxon>Semionotiformes</taxon>
        <taxon>Lepisosteidae</taxon>
        <taxon>Lepisosteus</taxon>
    </lineage>
</organism>
<dbReference type="HOGENOM" id="CLU_050539_0_1_1"/>
<feature type="compositionally biased region" description="Polar residues" evidence="1">
    <location>
        <begin position="207"/>
        <end position="233"/>
    </location>
</feature>
<protein>
    <submittedName>
        <fullName evidence="2">Spermatogenesis associated 22</fullName>
    </submittedName>
</protein>
<feature type="compositionally biased region" description="Low complexity" evidence="1">
    <location>
        <begin position="121"/>
        <end position="133"/>
    </location>
</feature>
<dbReference type="OrthoDB" id="10028206at2759"/>
<feature type="compositionally biased region" description="Polar residues" evidence="1">
    <location>
        <begin position="156"/>
        <end position="170"/>
    </location>
</feature>
<dbReference type="GeneTree" id="ENSGT00390000018151"/>
<evidence type="ECO:0000313" key="3">
    <source>
        <dbReference type="Proteomes" id="UP000018468"/>
    </source>
</evidence>
<dbReference type="eggNOG" id="ENOG502RNNP">
    <property type="taxonomic scope" value="Eukaryota"/>
</dbReference>
<dbReference type="Bgee" id="ENSLOCG00000003633">
    <property type="expression patterns" value="Expressed in brain and 13 other cell types or tissues"/>
</dbReference>
<dbReference type="GO" id="GO:0051445">
    <property type="term" value="P:regulation of meiotic cell cycle"/>
    <property type="evidence" value="ECO:0000318"/>
    <property type="project" value="GO_Central"/>
</dbReference>
<dbReference type="PANTHER" id="PTHR35258:SF1">
    <property type="entry name" value="SPERMATOGENESIS-ASSOCIATED PROTEIN 22"/>
    <property type="match status" value="1"/>
</dbReference>
<keyword evidence="3" id="KW-1185">Reference proteome</keyword>
<reference evidence="2" key="3">
    <citation type="submission" date="2025-09" db="UniProtKB">
        <authorList>
            <consortium name="Ensembl"/>
        </authorList>
    </citation>
    <scope>IDENTIFICATION</scope>
</reference>
<name>W5M7E7_LEPOC</name>
<dbReference type="GeneID" id="102693387"/>
<dbReference type="OMA" id="SWKFTNS"/>
<feature type="region of interest" description="Disordered" evidence="1">
    <location>
        <begin position="156"/>
        <end position="233"/>
    </location>
</feature>